<dbReference type="SUPFAM" id="SSF64356">
    <property type="entry name" value="SNARE-like"/>
    <property type="match status" value="1"/>
</dbReference>
<evidence type="ECO:0000256" key="6">
    <source>
        <dbReference type="ARBA" id="ARBA00053594"/>
    </source>
</evidence>
<comment type="subunit">
    <text evidence="7">Adaptor protein complex 4 (AP-4) is a heterotetramer composed of two large adaptins (epsilon-type subunit AP4E1 and beta-type subunit AP4B1), a medium adaptin (mu-type subunit AP4M1) and a small adaptin (sigma-type AP4S1).</text>
</comment>
<evidence type="ECO:0000256" key="5">
    <source>
        <dbReference type="ARBA" id="ARBA00023136"/>
    </source>
</evidence>
<dbReference type="AlphaFoldDB" id="A0A9W9ZPE7"/>
<dbReference type="PANTHER" id="PTHR11753">
    <property type="entry name" value="ADAPTOR COMPLEXES SMALL SUBUNIT FAMILY"/>
    <property type="match status" value="1"/>
</dbReference>
<comment type="subcellular location">
    <subcellularLocation>
        <location evidence="1">Endomembrane system</location>
    </subcellularLocation>
</comment>
<sequence>MLKFLLLVNKQGHTRVSQYYEHMELEERTNMEAEITRKCLARSDDQCPFMEFKNFKVIYRRYASLLFIVGVDSDENELSILEFIHNLVETLDRYFSSVIMFNLDKVHMILDEMIMNGQIVETNKNRILAPISVLDEKPTS</sequence>
<evidence type="ECO:0000259" key="9">
    <source>
        <dbReference type="Pfam" id="PF01217"/>
    </source>
</evidence>
<evidence type="ECO:0000256" key="2">
    <source>
        <dbReference type="ARBA" id="ARBA00006972"/>
    </source>
</evidence>
<dbReference type="Pfam" id="PF01217">
    <property type="entry name" value="Clat_adaptor_s"/>
    <property type="match status" value="1"/>
</dbReference>
<organism evidence="10 11">
    <name type="scientific">Desmophyllum pertusum</name>
    <dbReference type="NCBI Taxonomy" id="174260"/>
    <lineage>
        <taxon>Eukaryota</taxon>
        <taxon>Metazoa</taxon>
        <taxon>Cnidaria</taxon>
        <taxon>Anthozoa</taxon>
        <taxon>Hexacorallia</taxon>
        <taxon>Scleractinia</taxon>
        <taxon>Caryophylliina</taxon>
        <taxon>Caryophylliidae</taxon>
        <taxon>Desmophyllum</taxon>
    </lineage>
</organism>
<dbReference type="Proteomes" id="UP001163046">
    <property type="component" value="Unassembled WGS sequence"/>
</dbReference>
<dbReference type="FunFam" id="3.30.450.60:FF:000010">
    <property type="entry name" value="AP complex subunit sigma"/>
    <property type="match status" value="1"/>
</dbReference>
<evidence type="ECO:0000256" key="7">
    <source>
        <dbReference type="ARBA" id="ARBA00062526"/>
    </source>
</evidence>
<dbReference type="InterPro" id="IPR022775">
    <property type="entry name" value="AP_mu_sigma_su"/>
</dbReference>
<dbReference type="GO" id="GO:0005737">
    <property type="term" value="C:cytoplasm"/>
    <property type="evidence" value="ECO:0007669"/>
    <property type="project" value="UniProtKB-ARBA"/>
</dbReference>
<dbReference type="Gene3D" id="3.30.450.60">
    <property type="match status" value="1"/>
</dbReference>
<comment type="function">
    <text evidence="6">Component of the adaptor protein complex 4 (AP-4). Adaptor protein complexes are vesicle coat components involved both in vesicle formation and cargo selection. They control the vesicular transport of proteins in different trafficking pathways. AP-4 forms a non clathrin-associated coat on vesicles departing the trans-Golgi network (TGN) and may be involved in the targeting of proteins from the trans-Golgi network (TGN) to the endosomal-lysosomal system. It is also involved in protein sorting to the basolateral membrane in epithelial cells and the proper asymmetric localization of somatodendritic proteins in neurons. AP-4 is involved in the recognition and binding of tyrosine-based sorting signals found in the cytoplasmic part of cargos, but may also recognize other types of sorting signal.</text>
</comment>
<keyword evidence="4 8" id="KW-0653">Protein transport</keyword>
<accession>A0A9W9ZPE7</accession>
<evidence type="ECO:0000313" key="10">
    <source>
        <dbReference type="EMBL" id="KAJ7384724.1"/>
    </source>
</evidence>
<dbReference type="EMBL" id="MU825885">
    <property type="protein sequence ID" value="KAJ7384724.1"/>
    <property type="molecule type" value="Genomic_DNA"/>
</dbReference>
<evidence type="ECO:0000256" key="4">
    <source>
        <dbReference type="ARBA" id="ARBA00022927"/>
    </source>
</evidence>
<keyword evidence="11" id="KW-1185">Reference proteome</keyword>
<reference evidence="10" key="1">
    <citation type="submission" date="2023-01" db="EMBL/GenBank/DDBJ databases">
        <title>Genome assembly of the deep-sea coral Lophelia pertusa.</title>
        <authorList>
            <person name="Herrera S."/>
            <person name="Cordes E."/>
        </authorList>
    </citation>
    <scope>NUCLEOTIDE SEQUENCE</scope>
    <source>
        <strain evidence="10">USNM1676648</strain>
        <tissue evidence="10">Polyp</tissue>
    </source>
</reference>
<dbReference type="PIRSF" id="PIRSF015588">
    <property type="entry name" value="AP_complex_sigma"/>
    <property type="match status" value="1"/>
</dbReference>
<evidence type="ECO:0000256" key="3">
    <source>
        <dbReference type="ARBA" id="ARBA00022448"/>
    </source>
</evidence>
<evidence type="ECO:0000256" key="1">
    <source>
        <dbReference type="ARBA" id="ARBA00004308"/>
    </source>
</evidence>
<comment type="caution">
    <text evidence="10">The sequence shown here is derived from an EMBL/GenBank/DDBJ whole genome shotgun (WGS) entry which is preliminary data.</text>
</comment>
<dbReference type="CDD" id="cd14832">
    <property type="entry name" value="AP4_sigma"/>
    <property type="match status" value="1"/>
</dbReference>
<evidence type="ECO:0000313" key="11">
    <source>
        <dbReference type="Proteomes" id="UP001163046"/>
    </source>
</evidence>
<proteinExistence type="inferred from homology"/>
<dbReference type="OrthoDB" id="371463at2759"/>
<dbReference type="GO" id="GO:0012505">
    <property type="term" value="C:endomembrane system"/>
    <property type="evidence" value="ECO:0007669"/>
    <property type="project" value="UniProtKB-SubCell"/>
</dbReference>
<dbReference type="GO" id="GO:0006886">
    <property type="term" value="P:intracellular protein transport"/>
    <property type="evidence" value="ECO:0007669"/>
    <property type="project" value="UniProtKB-UniRule"/>
</dbReference>
<keyword evidence="3 8" id="KW-0813">Transport</keyword>
<dbReference type="InterPro" id="IPR011012">
    <property type="entry name" value="Longin-like_dom_sf"/>
</dbReference>
<dbReference type="InterPro" id="IPR016635">
    <property type="entry name" value="AP_complex_ssu"/>
</dbReference>
<comment type="similarity">
    <text evidence="2 8">Belongs to the adaptor complexes small subunit family.</text>
</comment>
<evidence type="ECO:0000256" key="8">
    <source>
        <dbReference type="PIRNR" id="PIRNR015588"/>
    </source>
</evidence>
<feature type="domain" description="AP complex mu/sigma subunit" evidence="9">
    <location>
        <begin position="1"/>
        <end position="136"/>
    </location>
</feature>
<name>A0A9W9ZPE7_9CNID</name>
<keyword evidence="5 8" id="KW-0472">Membrane</keyword>
<gene>
    <name evidence="10" type="primary">AP4S1</name>
    <name evidence="10" type="ORF">OS493_020310</name>
</gene>
<protein>
    <recommendedName>
        <fullName evidence="8">AP complex subunit sigma</fullName>
    </recommendedName>
</protein>